<proteinExistence type="inferred from homology"/>
<evidence type="ECO:0000256" key="5">
    <source>
        <dbReference type="HAMAP-Rule" id="MF_02033"/>
    </source>
</evidence>
<dbReference type="InterPro" id="IPR020823">
    <property type="entry name" value="Cell_div_FtsA"/>
</dbReference>
<reference evidence="7 8" key="1">
    <citation type="journal article" date="2016" name="Nat. Commun.">
        <title>Thousands of microbial genomes shed light on interconnected biogeochemical processes in an aquifer system.</title>
        <authorList>
            <person name="Anantharaman K."/>
            <person name="Brown C.T."/>
            <person name="Hug L.A."/>
            <person name="Sharon I."/>
            <person name="Castelle C.J."/>
            <person name="Probst A.J."/>
            <person name="Thomas B.C."/>
            <person name="Singh A."/>
            <person name="Wilkins M.J."/>
            <person name="Karaoz U."/>
            <person name="Brodie E.L."/>
            <person name="Williams K.H."/>
            <person name="Hubbard S.S."/>
            <person name="Banfield J.F."/>
        </authorList>
    </citation>
    <scope>NUCLEOTIDE SEQUENCE [LARGE SCALE GENOMIC DNA]</scope>
</reference>
<evidence type="ECO:0000313" key="7">
    <source>
        <dbReference type="EMBL" id="OHA27439.1"/>
    </source>
</evidence>
<dbReference type="PANTHER" id="PTHR32432">
    <property type="entry name" value="CELL DIVISION PROTEIN FTSA-RELATED"/>
    <property type="match status" value="1"/>
</dbReference>
<dbReference type="InterPro" id="IPR043129">
    <property type="entry name" value="ATPase_NBD"/>
</dbReference>
<evidence type="ECO:0000256" key="2">
    <source>
        <dbReference type="ARBA" id="ARBA00022618"/>
    </source>
</evidence>
<keyword evidence="4 5" id="KW-0131">Cell cycle</keyword>
<keyword evidence="1 5" id="KW-1003">Cell membrane</keyword>
<dbReference type="GO" id="GO:0032153">
    <property type="term" value="C:cell division site"/>
    <property type="evidence" value="ECO:0007669"/>
    <property type="project" value="UniProtKB-UniRule"/>
</dbReference>
<dbReference type="SUPFAM" id="SSF53067">
    <property type="entry name" value="Actin-like ATPase domain"/>
    <property type="match status" value="2"/>
</dbReference>
<evidence type="ECO:0000259" key="6">
    <source>
        <dbReference type="SMART" id="SM00842"/>
    </source>
</evidence>
<dbReference type="Pfam" id="PF02491">
    <property type="entry name" value="SHS2_FTSA"/>
    <property type="match status" value="1"/>
</dbReference>
<evidence type="ECO:0000313" key="8">
    <source>
        <dbReference type="Proteomes" id="UP000177943"/>
    </source>
</evidence>
<dbReference type="InterPro" id="IPR050696">
    <property type="entry name" value="FtsA/MreB"/>
</dbReference>
<feature type="domain" description="SHS2" evidence="6">
    <location>
        <begin position="6"/>
        <end position="201"/>
    </location>
</feature>
<dbReference type="Proteomes" id="UP000177943">
    <property type="component" value="Unassembled WGS sequence"/>
</dbReference>
<dbReference type="EMBL" id="MHRP01000011">
    <property type="protein sequence ID" value="OHA27439.1"/>
    <property type="molecule type" value="Genomic_DNA"/>
</dbReference>
<evidence type="ECO:0000256" key="1">
    <source>
        <dbReference type="ARBA" id="ARBA00022475"/>
    </source>
</evidence>
<dbReference type="Gene3D" id="3.30.420.40">
    <property type="match status" value="3"/>
</dbReference>
<dbReference type="PANTHER" id="PTHR32432:SF4">
    <property type="entry name" value="CELL DIVISION PROTEIN FTSA"/>
    <property type="match status" value="1"/>
</dbReference>
<dbReference type="PIRSF" id="PIRSF003101">
    <property type="entry name" value="FtsA"/>
    <property type="match status" value="1"/>
</dbReference>
<name>A0A1G2MW13_9BACT</name>
<keyword evidence="2 5" id="KW-0132">Cell division</keyword>
<dbReference type="GO" id="GO:0043093">
    <property type="term" value="P:FtsZ-dependent cytokinesis"/>
    <property type="evidence" value="ECO:0007669"/>
    <property type="project" value="UniProtKB-UniRule"/>
</dbReference>
<comment type="similarity">
    <text evidence="5">Belongs to the FtsA/MreB family.</text>
</comment>
<dbReference type="HAMAP" id="MF_02033">
    <property type="entry name" value="FtsA"/>
    <property type="match status" value="1"/>
</dbReference>
<organism evidence="7 8">
    <name type="scientific">Candidatus Taylorbacteria bacterium RIFCSPHIGHO2_02_FULL_45_35</name>
    <dbReference type="NCBI Taxonomy" id="1802311"/>
    <lineage>
        <taxon>Bacteria</taxon>
        <taxon>Candidatus Tayloriibacteriota</taxon>
    </lineage>
</organism>
<gene>
    <name evidence="5" type="primary">ftsA</name>
    <name evidence="7" type="ORF">A3D56_00580</name>
</gene>
<dbReference type="CDD" id="cd24048">
    <property type="entry name" value="ASKHA_NBD_FtsA"/>
    <property type="match status" value="1"/>
</dbReference>
<dbReference type="SMART" id="SM00842">
    <property type="entry name" value="FtsA"/>
    <property type="match status" value="1"/>
</dbReference>
<protein>
    <recommendedName>
        <fullName evidence="5">Cell division protein FtsA</fullName>
    </recommendedName>
</protein>
<accession>A0A1G2MW13</accession>
<comment type="subcellular location">
    <subcellularLocation>
        <location evidence="5">Cell membrane</location>
        <topology evidence="5">Peripheral membrane protein</topology>
        <orientation evidence="5">Cytoplasmic side</orientation>
    </subcellularLocation>
    <text evidence="5">Localizes to the Z ring in an FtsZ-dependent manner. Targeted to the membrane through a conserved C-terminal amphipathic helix.</text>
</comment>
<comment type="caution">
    <text evidence="7">The sequence shown here is derived from an EMBL/GenBank/DDBJ whole genome shotgun (WGS) entry which is preliminary data.</text>
</comment>
<sequence>MARTVSVGIDIGTYHIKVMVLENATQNGKPAPKILGTGFAESKGLRHGYIMNKAENVAALTKAVRQAEKMSGMKIRRAIVSVGGIGLSSFASTGATMISRADLEITDLDVEKVASTSQNEIPPAHSQNRKIIHRIPIQYKIDGKTIVGLRPSGMKGTKLEVKTLFITCLEQHLDDLVDVVEEAGIEVLDIVASPIAASLVTLTKTQKIAGAVLANIGAETVSIVVYENDIPISLEVFPLGSNDITNDIALGLKVPLEDAEQIKKGSLIGAEYSKRKLEEIVTARLSDIFDLIDAHLKKIGRNGLLPAGIIITGGGSRLATLEDLAKAALNLPSRIATLSFGGNIRDLGDSVWSVVYGLCLLGLSEEESPFGATLVHHTKNKAIEWIKQFLP</sequence>
<evidence type="ECO:0000256" key="4">
    <source>
        <dbReference type="ARBA" id="ARBA00023306"/>
    </source>
</evidence>
<dbReference type="NCBIfam" id="TIGR01174">
    <property type="entry name" value="ftsA"/>
    <property type="match status" value="1"/>
</dbReference>
<evidence type="ECO:0000256" key="3">
    <source>
        <dbReference type="ARBA" id="ARBA00023136"/>
    </source>
</evidence>
<dbReference type="AlphaFoldDB" id="A0A1G2MW13"/>
<dbReference type="Gene3D" id="3.30.1490.110">
    <property type="match status" value="1"/>
</dbReference>
<keyword evidence="3 5" id="KW-0472">Membrane</keyword>
<dbReference type="InterPro" id="IPR003494">
    <property type="entry name" value="SHS2_FtsA"/>
</dbReference>
<comment type="function">
    <text evidence="5">Cell division protein that is involved in the assembly of the Z ring. May serve as a membrane anchor for the Z ring.</text>
</comment>
<dbReference type="GO" id="GO:0009898">
    <property type="term" value="C:cytoplasmic side of plasma membrane"/>
    <property type="evidence" value="ECO:0007669"/>
    <property type="project" value="UniProtKB-UniRule"/>
</dbReference>
<comment type="subunit">
    <text evidence="5">Self-interacts. Interacts with FtsZ.</text>
</comment>
<dbReference type="Pfam" id="PF14450">
    <property type="entry name" value="FtsA"/>
    <property type="match status" value="1"/>
</dbReference>